<dbReference type="Proteomes" id="UP001596270">
    <property type="component" value="Unassembled WGS sequence"/>
</dbReference>
<dbReference type="NCBIfam" id="TIGR00668">
    <property type="entry name" value="apaH"/>
    <property type="match status" value="1"/>
</dbReference>
<reference evidence="11" key="1">
    <citation type="journal article" date="2019" name="Int. J. Syst. Evol. Microbiol.">
        <title>The Global Catalogue of Microorganisms (GCM) 10K type strain sequencing project: providing services to taxonomists for standard genome sequencing and annotation.</title>
        <authorList>
            <consortium name="The Broad Institute Genomics Platform"/>
            <consortium name="The Broad Institute Genome Sequencing Center for Infectious Disease"/>
            <person name="Wu L."/>
            <person name="Ma J."/>
        </authorList>
    </citation>
    <scope>NUCLEOTIDE SEQUENCE [LARGE SCALE GENOMIC DNA]</scope>
    <source>
        <strain evidence="11">CCUG 39402</strain>
    </source>
</reference>
<dbReference type="InterPro" id="IPR029052">
    <property type="entry name" value="Metallo-depent_PP-like"/>
</dbReference>
<evidence type="ECO:0000256" key="8">
    <source>
        <dbReference type="ARBA" id="ARBA00049417"/>
    </source>
</evidence>
<comment type="catalytic activity">
    <reaction evidence="8">
        <text>P(1),P(4)-bis(5'-adenosyl) tetraphosphate + H2O = 2 ADP + 2 H(+)</text>
        <dbReference type="Rhea" id="RHEA:24252"/>
        <dbReference type="ChEBI" id="CHEBI:15377"/>
        <dbReference type="ChEBI" id="CHEBI:15378"/>
        <dbReference type="ChEBI" id="CHEBI:58141"/>
        <dbReference type="ChEBI" id="CHEBI:456216"/>
        <dbReference type="EC" id="3.6.1.41"/>
    </reaction>
</comment>
<evidence type="ECO:0000313" key="10">
    <source>
        <dbReference type="EMBL" id="MFC6283602.1"/>
    </source>
</evidence>
<dbReference type="GO" id="GO:0008803">
    <property type="term" value="F:bis(5'-nucleosyl)-tetraphosphatase (symmetrical) activity"/>
    <property type="evidence" value="ECO:0007669"/>
    <property type="project" value="UniProtKB-EC"/>
</dbReference>
<gene>
    <name evidence="10" type="ORF">ACFQND_20440</name>
</gene>
<protein>
    <recommendedName>
        <fullName evidence="3">bis(5'-nucleosyl)-tetraphosphatase (symmetrical)</fullName>
        <ecNumber evidence="3">3.6.1.41</ecNumber>
    </recommendedName>
    <alternativeName>
        <fullName evidence="6">Ap4A hydrolase</fullName>
    </alternativeName>
    <alternativeName>
        <fullName evidence="5">Diadenosine 5',5'''-P1,P4-tetraphosphate pyrophosphohydrolase</fullName>
    </alternativeName>
    <alternativeName>
        <fullName evidence="7">Diadenosine tetraphosphatase</fullName>
    </alternativeName>
</protein>
<dbReference type="Pfam" id="PF00149">
    <property type="entry name" value="Metallophos"/>
    <property type="match status" value="1"/>
</dbReference>
<comment type="function">
    <text evidence="1">Hydrolyzes diadenosine 5',5'''-P1,P4-tetraphosphate to yield ADP.</text>
</comment>
<dbReference type="PANTHER" id="PTHR40942:SF4">
    <property type="entry name" value="CYTOCHROME C5"/>
    <property type="match status" value="1"/>
</dbReference>
<dbReference type="RefSeq" id="WP_371438226.1">
    <property type="nucleotide sequence ID" value="NZ_JBHSRS010000083.1"/>
</dbReference>
<dbReference type="PANTHER" id="PTHR40942">
    <property type="match status" value="1"/>
</dbReference>
<dbReference type="EMBL" id="JBHSRS010000083">
    <property type="protein sequence ID" value="MFC6283602.1"/>
    <property type="molecule type" value="Genomic_DNA"/>
</dbReference>
<evidence type="ECO:0000256" key="3">
    <source>
        <dbReference type="ARBA" id="ARBA00012506"/>
    </source>
</evidence>
<proteinExistence type="inferred from homology"/>
<dbReference type="CDD" id="cd07422">
    <property type="entry name" value="MPP_ApaH"/>
    <property type="match status" value="1"/>
</dbReference>
<organism evidence="10 11">
    <name type="scientific">Polaromonas aquatica</name>
    <dbReference type="NCBI Taxonomy" id="332657"/>
    <lineage>
        <taxon>Bacteria</taxon>
        <taxon>Pseudomonadati</taxon>
        <taxon>Pseudomonadota</taxon>
        <taxon>Betaproteobacteria</taxon>
        <taxon>Burkholderiales</taxon>
        <taxon>Comamonadaceae</taxon>
        <taxon>Polaromonas</taxon>
    </lineage>
</organism>
<feature type="domain" description="Calcineurin-like phosphoesterase" evidence="9">
    <location>
        <begin position="1"/>
        <end position="97"/>
    </location>
</feature>
<evidence type="ECO:0000256" key="5">
    <source>
        <dbReference type="ARBA" id="ARBA00031248"/>
    </source>
</evidence>
<name>A0ABW1U1Y3_9BURK</name>
<dbReference type="InterPro" id="IPR004843">
    <property type="entry name" value="Calcineurin-like_PHP"/>
</dbReference>
<dbReference type="Gene3D" id="3.60.21.10">
    <property type="match status" value="1"/>
</dbReference>
<evidence type="ECO:0000259" key="9">
    <source>
        <dbReference type="Pfam" id="PF00149"/>
    </source>
</evidence>
<accession>A0ABW1U1Y3</accession>
<evidence type="ECO:0000256" key="2">
    <source>
        <dbReference type="ARBA" id="ARBA00005419"/>
    </source>
</evidence>
<dbReference type="SUPFAM" id="SSF56300">
    <property type="entry name" value="Metallo-dependent phosphatases"/>
    <property type="match status" value="1"/>
</dbReference>
<dbReference type="InterPro" id="IPR004617">
    <property type="entry name" value="ApaH"/>
</dbReference>
<comment type="similarity">
    <text evidence="2">Belongs to the Ap4A hydrolase family.</text>
</comment>
<evidence type="ECO:0000256" key="1">
    <source>
        <dbReference type="ARBA" id="ARBA00003413"/>
    </source>
</evidence>
<comment type="caution">
    <text evidence="10">The sequence shown here is derived from an EMBL/GenBank/DDBJ whole genome shotgun (WGS) entry which is preliminary data.</text>
</comment>
<evidence type="ECO:0000256" key="6">
    <source>
        <dbReference type="ARBA" id="ARBA00032248"/>
    </source>
</evidence>
<evidence type="ECO:0000313" key="11">
    <source>
        <dbReference type="Proteomes" id="UP001596270"/>
    </source>
</evidence>
<dbReference type="NCBIfam" id="NF001204">
    <property type="entry name" value="PRK00166.1"/>
    <property type="match status" value="1"/>
</dbReference>
<dbReference type="PIRSF" id="PIRSF000903">
    <property type="entry name" value="B5n-ttraPtase_sm"/>
    <property type="match status" value="1"/>
</dbReference>
<evidence type="ECO:0000256" key="4">
    <source>
        <dbReference type="ARBA" id="ARBA00022801"/>
    </source>
</evidence>
<sequence length="286" mass="30791">MPMYMIGDLQGCHRPLLRLLEKIDFSPSRDTLYLLGDLVNRGPESLAVLRHLAALGDSARCLLGNHDLHLLAMSQGVRKPGRHDSAQEVMAAADGAALLDWLRHRQMAIHEHGWLMVHAGVLPGWTAAQTMALAAEVENALRGPDLKGFLQAMYGNTPDRWSDALQGADRLRVIVNALTRMRFCTPEGVMEFATTGNVAAAPQGYLPWFDVPGRATAGTRVAFGHWSTLGVETVAAPNPMLGNTLPLDSGCVWGGCLTAARLAGAQEKGPGFELISVKCEQAKKPG</sequence>
<dbReference type="EC" id="3.6.1.41" evidence="3"/>
<keyword evidence="11" id="KW-1185">Reference proteome</keyword>
<evidence type="ECO:0000256" key="7">
    <source>
        <dbReference type="ARBA" id="ARBA00033210"/>
    </source>
</evidence>
<keyword evidence="4 10" id="KW-0378">Hydrolase</keyword>